<feature type="region of interest" description="Disordered" evidence="1">
    <location>
        <begin position="234"/>
        <end position="265"/>
    </location>
</feature>
<dbReference type="Proteomes" id="UP000039865">
    <property type="component" value="Unassembled WGS sequence"/>
</dbReference>
<evidence type="ECO:0000313" key="2">
    <source>
        <dbReference type="EMBL" id="CDW80070.1"/>
    </source>
</evidence>
<reference evidence="2 3" key="1">
    <citation type="submission" date="2014-06" db="EMBL/GenBank/DDBJ databases">
        <authorList>
            <person name="Swart Estienne"/>
        </authorList>
    </citation>
    <scope>NUCLEOTIDE SEQUENCE [LARGE SCALE GENOMIC DNA]</scope>
    <source>
        <strain evidence="2 3">130c</strain>
    </source>
</reference>
<dbReference type="InParanoid" id="A0A078ACT6"/>
<evidence type="ECO:0000256" key="1">
    <source>
        <dbReference type="SAM" id="MobiDB-lite"/>
    </source>
</evidence>
<keyword evidence="3" id="KW-1185">Reference proteome</keyword>
<protein>
    <submittedName>
        <fullName evidence="2">Uncharacterized protein</fullName>
    </submittedName>
</protein>
<name>A0A078ACT6_STYLE</name>
<feature type="compositionally biased region" description="Basic residues" evidence="1">
    <location>
        <begin position="240"/>
        <end position="253"/>
    </location>
</feature>
<dbReference type="AlphaFoldDB" id="A0A078ACT6"/>
<proteinExistence type="predicted"/>
<dbReference type="EMBL" id="CCKQ01008608">
    <property type="protein sequence ID" value="CDW80070.1"/>
    <property type="molecule type" value="Genomic_DNA"/>
</dbReference>
<sequence length="265" mass="31414">MNRRPKGFVDFDLQLARPDVQKTNAHDNRFEPFEYFPPTSSKTRHSPKIIFDQMVSRNEKSQQNQMSDGLFDPQRHMNLYKPKPRGILHFGRMHIDKSESQNGRKYKRFQPLSQPKMTLDDRIQEELRQFREVKGPILDKQFPRINPKTSELPVHMQNIHGRLSINNQLGRTIVEINAKSNQFMDPRSTFNTKKDFRAGSFRKSRHSSLDKPINEIKKRNLTFNQMLAKYGYIEDESTSKKQRIRPWHIKKNKRSDESSDESDDL</sequence>
<evidence type="ECO:0000313" key="3">
    <source>
        <dbReference type="Proteomes" id="UP000039865"/>
    </source>
</evidence>
<organism evidence="2 3">
    <name type="scientific">Stylonychia lemnae</name>
    <name type="common">Ciliate</name>
    <dbReference type="NCBI Taxonomy" id="5949"/>
    <lineage>
        <taxon>Eukaryota</taxon>
        <taxon>Sar</taxon>
        <taxon>Alveolata</taxon>
        <taxon>Ciliophora</taxon>
        <taxon>Intramacronucleata</taxon>
        <taxon>Spirotrichea</taxon>
        <taxon>Stichotrichia</taxon>
        <taxon>Sporadotrichida</taxon>
        <taxon>Oxytrichidae</taxon>
        <taxon>Stylonychinae</taxon>
        <taxon>Stylonychia</taxon>
    </lineage>
</organism>
<gene>
    <name evidence="2" type="primary">Contig15502.g16516</name>
    <name evidence="2" type="ORF">STYLEM_9066</name>
</gene>
<accession>A0A078ACT6</accession>